<dbReference type="PANTHER" id="PTHR43721:SF9">
    <property type="entry name" value="GTP-BINDING PROTEIN 1"/>
    <property type="match status" value="1"/>
</dbReference>
<dbReference type="SUPFAM" id="SSF50447">
    <property type="entry name" value="Translation proteins"/>
    <property type="match status" value="1"/>
</dbReference>
<evidence type="ECO:0000256" key="4">
    <source>
        <dbReference type="ARBA" id="ARBA00022741"/>
    </source>
</evidence>
<dbReference type="Gene3D" id="3.40.50.300">
    <property type="entry name" value="P-loop containing nucleotide triphosphate hydrolases"/>
    <property type="match status" value="1"/>
</dbReference>
<sequence>MIMESEQDIILQKLSSQHIRVAVVGNVDSGKSTLIGSLVSSSLDDGRGMARSTIMKHEHELKSGRTSTIGVNVLGIDDNYQTVLGCDYKDVVLKSNRLVSLMDLAGHEKYLKTTIEGISRGMADYALVLVNASQPPTHMTIHHLKLCSSMGIPVIVLLTKADRSSSHVFQSTKKEISRILKSPDLGLKRPFVVKTQKDIELVQNKLTNAAVLVPIISISCVTGEGMDVLQQLLANLPQRRHHAIKQRDKPFEFLIEDIYHQVPGVGTVISGFVSRGEWKKGEALYIGPLKDGTIFKAIPKSTHVAQSCVDRVWAGHSVCFAIPKPLKGRRLLLSRKGMVAMKELFQFSNEFVADIYLTKGQVVTIQKNRFAPTIQLLHNKVTGKVIDIVIRDSIHGGELSQEAGTIRPGDRATVTFQVHKHRPAFVRPGMRVILRERHVLGYGIVLSSKTV</sequence>
<dbReference type="KEGG" id="fcy:FRACYDRAFT_261009"/>
<comment type="similarity">
    <text evidence="2">Belongs to the TRAFAC class translation factor GTPase superfamily. Classic translation factor GTPase family. EF-Tu/EF-1A subfamily.</text>
</comment>
<dbReference type="Pfam" id="PF00009">
    <property type="entry name" value="GTP_EFTU"/>
    <property type="match status" value="1"/>
</dbReference>
<reference evidence="7 8" key="1">
    <citation type="submission" date="2016-09" db="EMBL/GenBank/DDBJ databases">
        <title>Extensive genetic diversity and differential bi-allelic expression allows diatom success in the polar Southern Ocean.</title>
        <authorList>
            <consortium name="DOE Joint Genome Institute"/>
            <person name="Mock T."/>
            <person name="Otillar R.P."/>
            <person name="Strauss J."/>
            <person name="Dupont C."/>
            <person name="Frickenhaus S."/>
            <person name="Maumus F."/>
            <person name="Mcmullan M."/>
            <person name="Sanges R."/>
            <person name="Schmutz J."/>
            <person name="Toseland A."/>
            <person name="Valas R."/>
            <person name="Veluchamy A."/>
            <person name="Ward B.J."/>
            <person name="Allen A."/>
            <person name="Barry K."/>
            <person name="Falciatore A."/>
            <person name="Ferrante M."/>
            <person name="Fortunato A.E."/>
            <person name="Gloeckner G."/>
            <person name="Gruber A."/>
            <person name="Hipkin R."/>
            <person name="Janech M."/>
            <person name="Kroth P."/>
            <person name="Leese F."/>
            <person name="Lindquist E."/>
            <person name="Lyon B.R."/>
            <person name="Martin J."/>
            <person name="Mayer C."/>
            <person name="Parker M."/>
            <person name="Quesneville H."/>
            <person name="Raymond J."/>
            <person name="Uhlig C."/>
            <person name="Valentin K.U."/>
            <person name="Worden A.Z."/>
            <person name="Armbrust E.V."/>
            <person name="Bowler C."/>
            <person name="Green B."/>
            <person name="Moulton V."/>
            <person name="Van Oosterhout C."/>
            <person name="Grigoriev I."/>
        </authorList>
    </citation>
    <scope>NUCLEOTIDE SEQUENCE [LARGE SCALE GENOMIC DNA]</scope>
    <source>
        <strain evidence="7 8">CCMP1102</strain>
    </source>
</reference>
<dbReference type="InterPro" id="IPR027417">
    <property type="entry name" value="P-loop_NTPase"/>
</dbReference>
<evidence type="ECO:0000313" key="8">
    <source>
        <dbReference type="Proteomes" id="UP000095751"/>
    </source>
</evidence>
<keyword evidence="7" id="KW-0378">Hydrolase</keyword>
<dbReference type="GO" id="GO:0003746">
    <property type="term" value="F:translation elongation factor activity"/>
    <property type="evidence" value="ECO:0007669"/>
    <property type="project" value="TreeGrafter"/>
</dbReference>
<evidence type="ECO:0000256" key="1">
    <source>
        <dbReference type="ARBA" id="ARBA00004229"/>
    </source>
</evidence>
<dbReference type="EMBL" id="KV784357">
    <property type="protein sequence ID" value="OEU17832.1"/>
    <property type="molecule type" value="Genomic_DNA"/>
</dbReference>
<evidence type="ECO:0000256" key="5">
    <source>
        <dbReference type="ARBA" id="ARBA00023134"/>
    </source>
</evidence>
<organism evidence="7 8">
    <name type="scientific">Fragilariopsis cylindrus CCMP1102</name>
    <dbReference type="NCBI Taxonomy" id="635003"/>
    <lineage>
        <taxon>Eukaryota</taxon>
        <taxon>Sar</taxon>
        <taxon>Stramenopiles</taxon>
        <taxon>Ochrophyta</taxon>
        <taxon>Bacillariophyta</taxon>
        <taxon>Bacillariophyceae</taxon>
        <taxon>Bacillariophycidae</taxon>
        <taxon>Bacillariales</taxon>
        <taxon>Bacillariaceae</taxon>
        <taxon>Fragilariopsis</taxon>
    </lineage>
</organism>
<comment type="subcellular location">
    <subcellularLocation>
        <location evidence="1">Plastid</location>
        <location evidence="1">Chloroplast</location>
    </subcellularLocation>
</comment>
<keyword evidence="5" id="KW-0342">GTP-binding</keyword>
<dbReference type="PROSITE" id="PS51722">
    <property type="entry name" value="G_TR_2"/>
    <property type="match status" value="1"/>
</dbReference>
<dbReference type="Gene3D" id="2.40.30.10">
    <property type="entry name" value="Translation factors"/>
    <property type="match status" value="1"/>
</dbReference>
<dbReference type="SUPFAM" id="SSF52540">
    <property type="entry name" value="P-loop containing nucleoside triphosphate hydrolases"/>
    <property type="match status" value="1"/>
</dbReference>
<dbReference type="GO" id="GO:0003924">
    <property type="term" value="F:GTPase activity"/>
    <property type="evidence" value="ECO:0007669"/>
    <property type="project" value="InterPro"/>
</dbReference>
<accession>A0A1E7FI31</accession>
<gene>
    <name evidence="7" type="ORF">FRACYDRAFT_261009</name>
</gene>
<evidence type="ECO:0000313" key="7">
    <source>
        <dbReference type="EMBL" id="OEU17832.1"/>
    </source>
</evidence>
<dbReference type="GO" id="GO:0005525">
    <property type="term" value="F:GTP binding"/>
    <property type="evidence" value="ECO:0007669"/>
    <property type="project" value="UniProtKB-KW"/>
</dbReference>
<keyword evidence="4" id="KW-0547">Nucleotide-binding</keyword>
<dbReference type="OrthoDB" id="1727108at2759"/>
<dbReference type="InParanoid" id="A0A1E7FI31"/>
<dbReference type="InterPro" id="IPR050055">
    <property type="entry name" value="EF-Tu_GTPase"/>
</dbReference>
<name>A0A1E7FI31_9STRA</name>
<dbReference type="PANTHER" id="PTHR43721">
    <property type="entry name" value="ELONGATION FACTOR TU-RELATED"/>
    <property type="match status" value="1"/>
</dbReference>
<dbReference type="AlphaFoldDB" id="A0A1E7FI31"/>
<dbReference type="Proteomes" id="UP000095751">
    <property type="component" value="Unassembled WGS sequence"/>
</dbReference>
<feature type="domain" description="Tr-type G" evidence="6">
    <location>
        <begin position="16"/>
        <end position="241"/>
    </location>
</feature>
<keyword evidence="8" id="KW-1185">Reference proteome</keyword>
<dbReference type="InterPro" id="IPR000795">
    <property type="entry name" value="T_Tr_GTP-bd_dom"/>
</dbReference>
<proteinExistence type="inferred from homology"/>
<dbReference type="SUPFAM" id="SSF50465">
    <property type="entry name" value="EF-Tu/eEF-1alpha/eIF2-gamma C-terminal domain"/>
    <property type="match status" value="1"/>
</dbReference>
<protein>
    <recommendedName>
        <fullName evidence="3">Elongation factor Tu, chloroplastic</fullName>
    </recommendedName>
</protein>
<dbReference type="InterPro" id="IPR009000">
    <property type="entry name" value="Transl_B-barrel_sf"/>
</dbReference>
<dbReference type="InterPro" id="IPR009001">
    <property type="entry name" value="Transl_elong_EF1A/Init_IF2_C"/>
</dbReference>
<evidence type="ECO:0000256" key="3">
    <source>
        <dbReference type="ARBA" id="ARBA00021392"/>
    </source>
</evidence>
<dbReference type="GO" id="GO:0009507">
    <property type="term" value="C:chloroplast"/>
    <property type="evidence" value="ECO:0007669"/>
    <property type="project" value="UniProtKB-SubCell"/>
</dbReference>
<evidence type="ECO:0000256" key="2">
    <source>
        <dbReference type="ARBA" id="ARBA00007249"/>
    </source>
</evidence>
<evidence type="ECO:0000259" key="6">
    <source>
        <dbReference type="PROSITE" id="PS51722"/>
    </source>
</evidence>